<organism evidence="1 2">
    <name type="scientific">Platanthera guangdongensis</name>
    <dbReference type="NCBI Taxonomy" id="2320717"/>
    <lineage>
        <taxon>Eukaryota</taxon>
        <taxon>Viridiplantae</taxon>
        <taxon>Streptophyta</taxon>
        <taxon>Embryophyta</taxon>
        <taxon>Tracheophyta</taxon>
        <taxon>Spermatophyta</taxon>
        <taxon>Magnoliopsida</taxon>
        <taxon>Liliopsida</taxon>
        <taxon>Asparagales</taxon>
        <taxon>Orchidaceae</taxon>
        <taxon>Orchidoideae</taxon>
        <taxon>Orchideae</taxon>
        <taxon>Orchidinae</taxon>
        <taxon>Platanthera</taxon>
    </lineage>
</organism>
<dbReference type="Proteomes" id="UP001412067">
    <property type="component" value="Unassembled WGS sequence"/>
</dbReference>
<reference evidence="1 2" key="1">
    <citation type="journal article" date="2022" name="Nat. Plants">
        <title>Genomes of leafy and leafless Platanthera orchids illuminate the evolution of mycoheterotrophy.</title>
        <authorList>
            <person name="Li M.H."/>
            <person name="Liu K.W."/>
            <person name="Li Z."/>
            <person name="Lu H.C."/>
            <person name="Ye Q.L."/>
            <person name="Zhang D."/>
            <person name="Wang J.Y."/>
            <person name="Li Y.F."/>
            <person name="Zhong Z.M."/>
            <person name="Liu X."/>
            <person name="Yu X."/>
            <person name="Liu D.K."/>
            <person name="Tu X.D."/>
            <person name="Liu B."/>
            <person name="Hao Y."/>
            <person name="Liao X.Y."/>
            <person name="Jiang Y.T."/>
            <person name="Sun W.H."/>
            <person name="Chen J."/>
            <person name="Chen Y.Q."/>
            <person name="Ai Y."/>
            <person name="Zhai J.W."/>
            <person name="Wu S.S."/>
            <person name="Zhou Z."/>
            <person name="Hsiao Y.Y."/>
            <person name="Wu W.L."/>
            <person name="Chen Y.Y."/>
            <person name="Lin Y.F."/>
            <person name="Hsu J.L."/>
            <person name="Li C.Y."/>
            <person name="Wang Z.W."/>
            <person name="Zhao X."/>
            <person name="Zhong W.Y."/>
            <person name="Ma X.K."/>
            <person name="Ma L."/>
            <person name="Huang J."/>
            <person name="Chen G.Z."/>
            <person name="Huang M.Z."/>
            <person name="Huang L."/>
            <person name="Peng D.H."/>
            <person name="Luo Y.B."/>
            <person name="Zou S.Q."/>
            <person name="Chen S.P."/>
            <person name="Lan S."/>
            <person name="Tsai W.C."/>
            <person name="Van de Peer Y."/>
            <person name="Liu Z.J."/>
        </authorList>
    </citation>
    <scope>NUCLEOTIDE SEQUENCE [LARGE SCALE GENOMIC DNA]</scope>
    <source>
        <strain evidence="1">Lor288</strain>
    </source>
</reference>
<accession>A0ABR2M873</accession>
<dbReference type="EMBL" id="JBBWWR010000011">
    <property type="protein sequence ID" value="KAK8959841.1"/>
    <property type="molecule type" value="Genomic_DNA"/>
</dbReference>
<sequence>MEVVLSEEELRRRQREKQEKILTVLLGGRQGAGNWRRRWLPARSADGGDRGEVAEAALLLLSLSSAAISAHV</sequence>
<comment type="caution">
    <text evidence="1">The sequence shown here is derived from an EMBL/GenBank/DDBJ whole genome shotgun (WGS) entry which is preliminary data.</text>
</comment>
<evidence type="ECO:0000313" key="1">
    <source>
        <dbReference type="EMBL" id="KAK8959841.1"/>
    </source>
</evidence>
<proteinExistence type="predicted"/>
<protein>
    <submittedName>
        <fullName evidence="1">Uncharacterized protein</fullName>
    </submittedName>
</protein>
<evidence type="ECO:0000313" key="2">
    <source>
        <dbReference type="Proteomes" id="UP001412067"/>
    </source>
</evidence>
<name>A0ABR2M873_9ASPA</name>
<keyword evidence="2" id="KW-1185">Reference proteome</keyword>
<gene>
    <name evidence="1" type="ORF">KSP40_PGU002563</name>
</gene>